<dbReference type="HOGENOM" id="CLU_548636_0_0_1"/>
<feature type="region of interest" description="Disordered" evidence="2">
    <location>
        <begin position="168"/>
        <end position="277"/>
    </location>
</feature>
<evidence type="ECO:0000256" key="1">
    <source>
        <dbReference type="SAM" id="Coils"/>
    </source>
</evidence>
<feature type="compositionally biased region" description="Basic and acidic residues" evidence="2">
    <location>
        <begin position="233"/>
        <end position="251"/>
    </location>
</feature>
<proteinExistence type="predicted"/>
<dbReference type="eggNOG" id="ENOG502SJPK">
    <property type="taxonomic scope" value="Eukaryota"/>
</dbReference>
<feature type="compositionally biased region" description="Pro residues" evidence="2">
    <location>
        <begin position="204"/>
        <end position="220"/>
    </location>
</feature>
<evidence type="ECO:0000313" key="4">
    <source>
        <dbReference type="Proteomes" id="UP000015241"/>
    </source>
</evidence>
<feature type="compositionally biased region" description="Polar residues" evidence="2">
    <location>
        <begin position="1"/>
        <end position="19"/>
    </location>
</feature>
<reference evidence="3 4" key="1">
    <citation type="journal article" date="2012" name="Science">
        <title>The Paleozoic origin of enzymatic lignin decomposition reconstructed from 31 fungal genomes.</title>
        <authorList>
            <person name="Floudas D."/>
            <person name="Binder M."/>
            <person name="Riley R."/>
            <person name="Barry K."/>
            <person name="Blanchette R.A."/>
            <person name="Henrissat B."/>
            <person name="Martinez A.T."/>
            <person name="Otillar R."/>
            <person name="Spatafora J.W."/>
            <person name="Yadav J.S."/>
            <person name="Aerts A."/>
            <person name="Benoit I."/>
            <person name="Boyd A."/>
            <person name="Carlson A."/>
            <person name="Copeland A."/>
            <person name="Coutinho P.M."/>
            <person name="de Vries R.P."/>
            <person name="Ferreira P."/>
            <person name="Findley K."/>
            <person name="Foster B."/>
            <person name="Gaskell J."/>
            <person name="Glotzer D."/>
            <person name="Gorecki P."/>
            <person name="Heitman J."/>
            <person name="Hesse C."/>
            <person name="Hori C."/>
            <person name="Igarashi K."/>
            <person name="Jurgens J.A."/>
            <person name="Kallen N."/>
            <person name="Kersten P."/>
            <person name="Kohler A."/>
            <person name="Kuees U."/>
            <person name="Kumar T.K.A."/>
            <person name="Kuo A."/>
            <person name="LaButti K."/>
            <person name="Larrondo L.F."/>
            <person name="Lindquist E."/>
            <person name="Ling A."/>
            <person name="Lombard V."/>
            <person name="Lucas S."/>
            <person name="Lundell T."/>
            <person name="Martin R."/>
            <person name="McLaughlin D.J."/>
            <person name="Morgenstern I."/>
            <person name="Morin E."/>
            <person name="Murat C."/>
            <person name="Nagy L.G."/>
            <person name="Nolan M."/>
            <person name="Ohm R.A."/>
            <person name="Patyshakuliyeva A."/>
            <person name="Rokas A."/>
            <person name="Ruiz-Duenas F.J."/>
            <person name="Sabat G."/>
            <person name="Salamov A."/>
            <person name="Samejima M."/>
            <person name="Schmutz J."/>
            <person name="Slot J.C."/>
            <person name="St John F."/>
            <person name="Stenlid J."/>
            <person name="Sun H."/>
            <person name="Sun S."/>
            <person name="Syed K."/>
            <person name="Tsang A."/>
            <person name="Wiebenga A."/>
            <person name="Young D."/>
            <person name="Pisabarro A."/>
            <person name="Eastwood D.C."/>
            <person name="Martin F."/>
            <person name="Cullen D."/>
            <person name="Grigoriev I.V."/>
            <person name="Hibbett D.S."/>
        </authorList>
    </citation>
    <scope>NUCLEOTIDE SEQUENCE</scope>
    <source>
        <strain evidence="4">FP-58527</strain>
    </source>
</reference>
<sequence>MNNPRSPSQPLNYFQQSPVRGQLEHPDGQYARSGWRYLQCTDTPNELRVLLPPRTALIYSHLLRAEAIELRKDRDAAWDRILQIRHLKDRMIRKCQRLAKESAPAGRPTRTMFFTVHGPPDFRLKEMERWFREQGAHFGSDVAQGHSRTPYCCNKCMPPAHMNQATLSRRPSAQSYRNGPPPDRVPARRGGDSTSHSTSTLLNPSPPLPPSQHPRRPPPQVYKTVGRVPAVVRDPHRVSPPRKNVERKRSAGSDVSTGTRSIRLSAKSPDPLPIPFRMHDANEEEDAALLDSSDSLLDPEELTSPEPQVSPLDSPQRELELNGQLPTIHEASEGRSSVAGEDAHRPIPRRRSSLKRAGSISRLSVVSQTKSVAWAMDRDWIEQMSQYMKTANEAEVLGHELEELRMDYHKEVDSMKRMCRSVSEASERIRLEMEKLHRDEEAVRKQEDRLLHTIEQLERKETQFRDKVVSVLEETKRVVHLCDKKRDVHEL</sequence>
<dbReference type="EMBL" id="KE504128">
    <property type="protein sequence ID" value="EPT03839.1"/>
    <property type="molecule type" value="Genomic_DNA"/>
</dbReference>
<dbReference type="AlphaFoldDB" id="S8EKJ3"/>
<feature type="compositionally biased region" description="Polar residues" evidence="2">
    <location>
        <begin position="253"/>
        <end position="262"/>
    </location>
</feature>
<name>S8EKJ3_FOMSC</name>
<dbReference type="InParanoid" id="S8EKJ3"/>
<gene>
    <name evidence="3" type="ORF">FOMPIDRAFT_1035020</name>
</gene>
<feature type="coiled-coil region" evidence="1">
    <location>
        <begin position="440"/>
        <end position="474"/>
    </location>
</feature>
<dbReference type="OrthoDB" id="3258282at2759"/>
<organism evidence="3 4">
    <name type="scientific">Fomitopsis schrenkii</name>
    <name type="common">Brown rot fungus</name>
    <dbReference type="NCBI Taxonomy" id="2126942"/>
    <lineage>
        <taxon>Eukaryota</taxon>
        <taxon>Fungi</taxon>
        <taxon>Dikarya</taxon>
        <taxon>Basidiomycota</taxon>
        <taxon>Agaricomycotina</taxon>
        <taxon>Agaricomycetes</taxon>
        <taxon>Polyporales</taxon>
        <taxon>Fomitopsis</taxon>
    </lineage>
</organism>
<keyword evidence="1" id="KW-0175">Coiled coil</keyword>
<evidence type="ECO:0000313" key="3">
    <source>
        <dbReference type="EMBL" id="EPT03839.1"/>
    </source>
</evidence>
<dbReference type="Proteomes" id="UP000015241">
    <property type="component" value="Unassembled WGS sequence"/>
</dbReference>
<accession>S8EKJ3</accession>
<feature type="compositionally biased region" description="Polar residues" evidence="2">
    <location>
        <begin position="168"/>
        <end position="177"/>
    </location>
</feature>
<feature type="region of interest" description="Disordered" evidence="2">
    <location>
        <begin position="297"/>
        <end position="355"/>
    </location>
</feature>
<keyword evidence="4" id="KW-1185">Reference proteome</keyword>
<feature type="compositionally biased region" description="Low complexity" evidence="2">
    <location>
        <begin position="193"/>
        <end position="203"/>
    </location>
</feature>
<feature type="region of interest" description="Disordered" evidence="2">
    <location>
        <begin position="1"/>
        <end position="23"/>
    </location>
</feature>
<protein>
    <submittedName>
        <fullName evidence="3">Uncharacterized protein</fullName>
    </submittedName>
</protein>
<evidence type="ECO:0000256" key="2">
    <source>
        <dbReference type="SAM" id="MobiDB-lite"/>
    </source>
</evidence>
<dbReference type="STRING" id="743788.S8EKJ3"/>